<reference evidence="6" key="1">
    <citation type="submission" date="2025-08" db="UniProtKB">
        <authorList>
            <consortium name="Ensembl"/>
        </authorList>
    </citation>
    <scope>IDENTIFICATION</scope>
</reference>
<protein>
    <recommendedName>
        <fullName evidence="8">Splicing factor, arginine/serine-rich 15</fullName>
    </recommendedName>
</protein>
<evidence type="ECO:0000256" key="1">
    <source>
        <dbReference type="ARBA" id="ARBA00022884"/>
    </source>
</evidence>
<dbReference type="GO" id="GO:0003723">
    <property type="term" value="F:RNA binding"/>
    <property type="evidence" value="ECO:0007669"/>
    <property type="project" value="UniProtKB-UniRule"/>
</dbReference>
<dbReference type="PANTHER" id="PTHR23140:SF3">
    <property type="entry name" value="SR-RELATED AND CTD-ASSOCIATED FACTOR 4"/>
    <property type="match status" value="1"/>
</dbReference>
<feature type="region of interest" description="Disordered" evidence="3">
    <location>
        <begin position="758"/>
        <end position="1003"/>
    </location>
</feature>
<feature type="compositionally biased region" description="Basic residues" evidence="3">
    <location>
        <begin position="385"/>
        <end position="417"/>
    </location>
</feature>
<feature type="compositionally biased region" description="Basic and acidic residues" evidence="3">
    <location>
        <begin position="863"/>
        <end position="957"/>
    </location>
</feature>
<dbReference type="InterPro" id="IPR035979">
    <property type="entry name" value="RBD_domain_sf"/>
</dbReference>
<dbReference type="SMART" id="SM00360">
    <property type="entry name" value="RRM"/>
    <property type="match status" value="1"/>
</dbReference>
<evidence type="ECO:0000259" key="4">
    <source>
        <dbReference type="PROSITE" id="PS50102"/>
    </source>
</evidence>
<dbReference type="InterPro" id="IPR000504">
    <property type="entry name" value="RRM_dom"/>
</dbReference>
<dbReference type="FunFam" id="1.25.40.90:FF:000004">
    <property type="entry name" value="splicing factor, arginine/serine-rich 15"/>
    <property type="match status" value="1"/>
</dbReference>
<dbReference type="PANTHER" id="PTHR23140">
    <property type="entry name" value="RNA PROCESSING PROTEIN LD23810P"/>
    <property type="match status" value="1"/>
</dbReference>
<feature type="domain" description="CID" evidence="5">
    <location>
        <begin position="1"/>
        <end position="134"/>
    </location>
</feature>
<feature type="region of interest" description="Disordered" evidence="3">
    <location>
        <begin position="568"/>
        <end position="599"/>
    </location>
</feature>
<keyword evidence="7" id="KW-1185">Reference proteome</keyword>
<dbReference type="InterPro" id="IPR008942">
    <property type="entry name" value="ENTH_VHS"/>
</dbReference>
<sequence length="1003" mass="111905">MEEIMLFSLMEMKPPISRAKMILITKAAIKAIKLYKHVVQIVEKFIKKCKPEYKVPGLYVIDSIVRQSRHQFGIDKDVFGPRFSKNITATFQYLYLCPSEDKSKIVRVLNLWQKNGVFKIEIIQPLLDMAAGASSAASVTENATNNEAPPPLRIGSQRDRETGAAGVIPSPPLPFPPKTATFYSVKLQQILQTFQQPPKPQSPVIDNTVMAQVQAITAQLKTTTTQPLEQKPAFPPPEQKTSFDKLLDRFDYDDEPEAVEDSKKEDSAPSPSIAQPSFGFPGEGIQQPVYPQLPNMDPFKQRMMGIQQDPMRHQVPLPPNGQMPGFGLLPTPQFPPMVQPVIPPTPPVQQSFQTSFPAQSEPHMQKAHPQVSYLPSSIFSCLLSPKRRRSRSGSRSRRSRHRRSRSRSRDRRRHSPRSRSQERREREKERERRSKGLPPVKPDTVSVCSTTLWVGQLDKRTTQQDVGSLLEEFGPIESINMIPPRGCAYIVMVHRLDAYRALQKLSRGNFKVNQKAIKIAWALNKGIKPDYKQYWDVELGVTYIPWDKVKPEDLESFCEGGVLDNETLSPDWKGIPKKSENEVAQNGGAETTQNEPVSPLPKPLPIPVPVPMPAPITVPPPQVPPHQPCPPMALQPPTFTPPLGIPPPGFSHGVPPPPFLRPGFNPMHLPPGILHNYLETFKYLEYIPSSTIKYTSTVADSSVGNPIPTVVSGSRGNNETADSSKIYPNVPPPVAPTSIPAPVTQPVPLLGNQGVTPAPVMGLQSPSTGLLGARPGMIPLQRPPGPPPGPGGFGMPPPHGMKGPFPPPGHFVRPPPGGGGQGGPEDNRDGRQFRNDRQTFTPNNNNNNRDQERFGRRSFGNRMENDRERYGNRNDDRDHERLGNRERREWGRRSPERDRHRDFEERNRRSSGHRERDSRDRESRRDKEENRGKEKSELTDRVDGDKNHESHSSKMENADNISELTKGESELTGVKPAEVLTSETTSSVGQAEKDTGSAVDASR</sequence>
<evidence type="ECO:0000256" key="2">
    <source>
        <dbReference type="PROSITE-ProRule" id="PRU00176"/>
    </source>
</evidence>
<dbReference type="SUPFAM" id="SSF48464">
    <property type="entry name" value="ENTH/VHS domain"/>
    <property type="match status" value="1"/>
</dbReference>
<evidence type="ECO:0000256" key="3">
    <source>
        <dbReference type="SAM" id="MobiDB-lite"/>
    </source>
</evidence>
<dbReference type="GO" id="GO:0005634">
    <property type="term" value="C:nucleus"/>
    <property type="evidence" value="ECO:0007669"/>
    <property type="project" value="TreeGrafter"/>
</dbReference>
<dbReference type="Pfam" id="PF04818">
    <property type="entry name" value="CID"/>
    <property type="match status" value="1"/>
</dbReference>
<reference evidence="6" key="2">
    <citation type="submission" date="2025-09" db="UniProtKB">
        <authorList>
            <consortium name="Ensembl"/>
        </authorList>
    </citation>
    <scope>IDENTIFICATION</scope>
</reference>
<organism evidence="6 7">
    <name type="scientific">Sphenodon punctatus</name>
    <name type="common">Tuatara</name>
    <name type="synonym">Hatteria punctata</name>
    <dbReference type="NCBI Taxonomy" id="8508"/>
    <lineage>
        <taxon>Eukaryota</taxon>
        <taxon>Metazoa</taxon>
        <taxon>Chordata</taxon>
        <taxon>Craniata</taxon>
        <taxon>Vertebrata</taxon>
        <taxon>Euteleostomi</taxon>
        <taxon>Lepidosauria</taxon>
        <taxon>Sphenodontia</taxon>
        <taxon>Sphenodontidae</taxon>
        <taxon>Sphenodon</taxon>
    </lineage>
</organism>
<keyword evidence="1 2" id="KW-0694">RNA-binding</keyword>
<dbReference type="AlphaFoldDB" id="A0A8D0H6A0"/>
<dbReference type="Ensembl" id="ENSSPUT00000016993.1">
    <property type="protein sequence ID" value="ENSSPUP00000015941.1"/>
    <property type="gene ID" value="ENSSPUG00000012294.1"/>
</dbReference>
<dbReference type="CDD" id="cd17005">
    <property type="entry name" value="CID_SFRS15_SCAF4"/>
    <property type="match status" value="1"/>
</dbReference>
<feature type="region of interest" description="Disordered" evidence="3">
    <location>
        <begin position="346"/>
        <end position="371"/>
    </location>
</feature>
<dbReference type="InterPro" id="IPR012677">
    <property type="entry name" value="Nucleotide-bd_a/b_plait_sf"/>
</dbReference>
<feature type="region of interest" description="Disordered" evidence="3">
    <location>
        <begin position="138"/>
        <end position="171"/>
    </location>
</feature>
<feature type="region of interest" description="Disordered" evidence="3">
    <location>
        <begin position="255"/>
        <end position="292"/>
    </location>
</feature>
<name>A0A8D0H6A0_SPHPU</name>
<feature type="compositionally biased region" description="Basic and acidic residues" evidence="3">
    <location>
        <begin position="825"/>
        <end position="837"/>
    </location>
</feature>
<dbReference type="InterPro" id="IPR051485">
    <property type="entry name" value="SR-CTD_assoc_factor"/>
</dbReference>
<dbReference type="GO" id="GO:2000805">
    <property type="term" value="P:negative regulation of termination of RNA polymerase II transcription, poly(A)-coupled"/>
    <property type="evidence" value="ECO:0007669"/>
    <property type="project" value="TreeGrafter"/>
</dbReference>
<dbReference type="InterPro" id="IPR006569">
    <property type="entry name" value="CID_dom"/>
</dbReference>
<dbReference type="SUPFAM" id="SSF54928">
    <property type="entry name" value="RNA-binding domain, RBD"/>
    <property type="match status" value="1"/>
</dbReference>
<dbReference type="PROSITE" id="PS51391">
    <property type="entry name" value="CID"/>
    <property type="match status" value="1"/>
</dbReference>
<dbReference type="OMA" id="PPQMIAR"/>
<feature type="domain" description="RRM" evidence="4">
    <location>
        <begin position="450"/>
        <end position="524"/>
    </location>
</feature>
<dbReference type="GO" id="GO:1990269">
    <property type="term" value="F:RNA polymerase II C-terminal domain phosphoserine binding"/>
    <property type="evidence" value="ECO:0007669"/>
    <property type="project" value="TreeGrafter"/>
</dbReference>
<feature type="region of interest" description="Disordered" evidence="3">
    <location>
        <begin position="222"/>
        <end position="243"/>
    </location>
</feature>
<evidence type="ECO:0000313" key="6">
    <source>
        <dbReference type="Ensembl" id="ENSSPUP00000015941.1"/>
    </source>
</evidence>
<evidence type="ECO:0008006" key="8">
    <source>
        <dbReference type="Google" id="ProtNLM"/>
    </source>
</evidence>
<dbReference type="GeneTree" id="ENSGT01010000222551"/>
<evidence type="ECO:0000259" key="5">
    <source>
        <dbReference type="PROSITE" id="PS51391"/>
    </source>
</evidence>
<dbReference type="Gene3D" id="3.30.70.330">
    <property type="match status" value="1"/>
</dbReference>
<dbReference type="Proteomes" id="UP000694392">
    <property type="component" value="Unplaced"/>
</dbReference>
<feature type="compositionally biased region" description="Basic and acidic residues" evidence="3">
    <location>
        <begin position="419"/>
        <end position="434"/>
    </location>
</feature>
<evidence type="ECO:0000313" key="7">
    <source>
        <dbReference type="Proteomes" id="UP000694392"/>
    </source>
</evidence>
<feature type="compositionally biased region" description="Polar residues" evidence="3">
    <location>
        <begin position="582"/>
        <end position="595"/>
    </location>
</feature>
<dbReference type="Gene3D" id="1.25.40.90">
    <property type="match status" value="1"/>
</dbReference>
<dbReference type="SMART" id="SM00582">
    <property type="entry name" value="RPR"/>
    <property type="match status" value="1"/>
</dbReference>
<dbReference type="Pfam" id="PF00076">
    <property type="entry name" value="RRM_1"/>
    <property type="match status" value="1"/>
</dbReference>
<feature type="compositionally biased region" description="Polar residues" evidence="3">
    <location>
        <begin position="138"/>
        <end position="147"/>
    </location>
</feature>
<dbReference type="PROSITE" id="PS50102">
    <property type="entry name" value="RRM"/>
    <property type="match status" value="1"/>
</dbReference>
<accession>A0A8D0H6A0</accession>
<feature type="region of interest" description="Disordered" evidence="3">
    <location>
        <begin position="384"/>
        <end position="443"/>
    </location>
</feature>
<proteinExistence type="predicted"/>
<feature type="compositionally biased region" description="Pro residues" evidence="3">
    <location>
        <begin position="781"/>
        <end position="817"/>
    </location>
</feature>